<organism evidence="2 3">
    <name type="scientific">Sphingomonas vulcanisoli</name>
    <dbReference type="NCBI Taxonomy" id="1658060"/>
    <lineage>
        <taxon>Bacteria</taxon>
        <taxon>Pseudomonadati</taxon>
        <taxon>Pseudomonadota</taxon>
        <taxon>Alphaproteobacteria</taxon>
        <taxon>Sphingomonadales</taxon>
        <taxon>Sphingomonadaceae</taxon>
        <taxon>Sphingomonas</taxon>
    </lineage>
</organism>
<dbReference type="PANTHER" id="PTHR43737:SF1">
    <property type="entry name" value="DUF1501 DOMAIN-CONTAINING PROTEIN"/>
    <property type="match status" value="1"/>
</dbReference>
<keyword evidence="1" id="KW-0732">Signal</keyword>
<protein>
    <submittedName>
        <fullName evidence="2">Uncharacterized protein (DUF1800 family)</fullName>
    </submittedName>
</protein>
<name>A0ABX0TQP0_9SPHN</name>
<dbReference type="InterPro" id="IPR014917">
    <property type="entry name" value="DUF1800"/>
</dbReference>
<reference evidence="2 3" key="1">
    <citation type="submission" date="2020-03" db="EMBL/GenBank/DDBJ databases">
        <title>Genomic Encyclopedia of Type Strains, Phase III (KMG-III): the genomes of soil and plant-associated and newly described type strains.</title>
        <authorList>
            <person name="Whitman W."/>
        </authorList>
    </citation>
    <scope>NUCLEOTIDE SEQUENCE [LARGE SCALE GENOMIC DNA]</scope>
    <source>
        <strain evidence="2 3">CECT 8804</strain>
    </source>
</reference>
<evidence type="ECO:0000313" key="3">
    <source>
        <dbReference type="Proteomes" id="UP000727456"/>
    </source>
</evidence>
<evidence type="ECO:0000256" key="1">
    <source>
        <dbReference type="SAM" id="SignalP"/>
    </source>
</evidence>
<gene>
    <name evidence="2" type="ORF">FHS31_001356</name>
</gene>
<evidence type="ECO:0000313" key="2">
    <source>
        <dbReference type="EMBL" id="NIJ07746.1"/>
    </source>
</evidence>
<dbReference type="RefSeq" id="WP_167072622.1">
    <property type="nucleotide sequence ID" value="NZ_JAAOZC010000003.1"/>
</dbReference>
<sequence>MFFKRMRGPLAGGLACLALAACGGGGGGATPTTPDNGAAAAQAAATLKAQETDVSRLAKQATFGATQTLIDHIKSVGVSAWLDEQFSATGSTYADIAADKKQSGSAGFCATTDNQCNRHYFSREPVAMRFYADALGKPDQLRQRVALALSQLMVTSALEVPNAEGLAGYNQIFLDNAFGNFRDILGKVTLSGYMGDYLDMAGSNKNAPNENYAREMLQLFTMGPNKLNMDGTLVTDSTGAAVANYTADDVHNVALALTGWTYARFGAATDASFTDYAAAMVPNAAAYATTAKTFLGITIAAGASQTDSLNQTLDAAFNNASTPPYIAKYLIQQLVTSNPSAGYVGRVAAVFVNNGSNVRGDMKAVIKAILTDTEARGAAGSGDTYGKVKEPILLLTGVARAIGMTSDGFVLTQRDAALGQPVFQAPSVFNFYPPDFPLPESTTLVSPSSKLLSTGTYVLRSNLAYDWTVSTPALTRSEFNVNTAVTGATGTSIDMTSWEAFGTDIDSMIDRIDLLFANRTLTDAQKAALKSAATAVTNTNATTQARMRAQSMLYVMFSSPLYQVDR</sequence>
<dbReference type="PANTHER" id="PTHR43737">
    <property type="entry name" value="BLL7424 PROTEIN"/>
    <property type="match status" value="1"/>
</dbReference>
<dbReference type="EMBL" id="JAAOZC010000003">
    <property type="protein sequence ID" value="NIJ07746.1"/>
    <property type="molecule type" value="Genomic_DNA"/>
</dbReference>
<feature type="chain" id="PRO_5046678509" evidence="1">
    <location>
        <begin position="21"/>
        <end position="566"/>
    </location>
</feature>
<comment type="caution">
    <text evidence="2">The sequence shown here is derived from an EMBL/GenBank/DDBJ whole genome shotgun (WGS) entry which is preliminary data.</text>
</comment>
<keyword evidence="3" id="KW-1185">Reference proteome</keyword>
<proteinExistence type="predicted"/>
<feature type="signal peptide" evidence="1">
    <location>
        <begin position="1"/>
        <end position="20"/>
    </location>
</feature>
<dbReference type="PROSITE" id="PS51257">
    <property type="entry name" value="PROKAR_LIPOPROTEIN"/>
    <property type="match status" value="1"/>
</dbReference>
<dbReference type="Proteomes" id="UP000727456">
    <property type="component" value="Unassembled WGS sequence"/>
</dbReference>
<dbReference type="Pfam" id="PF08811">
    <property type="entry name" value="DUF1800"/>
    <property type="match status" value="1"/>
</dbReference>
<accession>A0ABX0TQP0</accession>